<evidence type="ECO:0000256" key="7">
    <source>
        <dbReference type="SAM" id="Phobius"/>
    </source>
</evidence>
<accession>A0A5C2HGY3</accession>
<dbReference type="PROSITE" id="PS50109">
    <property type="entry name" value="HIS_KIN"/>
    <property type="match status" value="1"/>
</dbReference>
<dbReference type="EMBL" id="CP036246">
    <property type="protein sequence ID" value="QEP40352.1"/>
    <property type="molecule type" value="Genomic_DNA"/>
</dbReference>
<evidence type="ECO:0000259" key="8">
    <source>
        <dbReference type="PROSITE" id="PS50109"/>
    </source>
</evidence>
<dbReference type="RefSeq" id="WP_066387281.1">
    <property type="nucleotide sequence ID" value="NZ_CP036246.2"/>
</dbReference>
<dbReference type="Pfam" id="PF00512">
    <property type="entry name" value="HisKA"/>
    <property type="match status" value="1"/>
</dbReference>
<evidence type="ECO:0000259" key="9">
    <source>
        <dbReference type="PROSITE" id="PS50110"/>
    </source>
</evidence>
<feature type="modified residue" description="4-aspartylphosphate" evidence="6">
    <location>
        <position position="508"/>
    </location>
</feature>
<dbReference type="SUPFAM" id="SSF47384">
    <property type="entry name" value="Homodimeric domain of signal transducing histidine kinase"/>
    <property type="match status" value="1"/>
</dbReference>
<dbReference type="PRINTS" id="PR00344">
    <property type="entry name" value="BCTRLSENSOR"/>
</dbReference>
<organism evidence="10 11">
    <name type="scientific">Arcobacter porcinus</name>
    <dbReference type="NCBI Taxonomy" id="1935204"/>
    <lineage>
        <taxon>Bacteria</taxon>
        <taxon>Pseudomonadati</taxon>
        <taxon>Campylobacterota</taxon>
        <taxon>Epsilonproteobacteria</taxon>
        <taxon>Campylobacterales</taxon>
        <taxon>Arcobacteraceae</taxon>
        <taxon>Arcobacter</taxon>
    </lineage>
</organism>
<keyword evidence="7" id="KW-0472">Membrane</keyword>
<evidence type="ECO:0000256" key="6">
    <source>
        <dbReference type="PROSITE-ProRule" id="PRU00169"/>
    </source>
</evidence>
<dbReference type="GO" id="GO:0000155">
    <property type="term" value="F:phosphorelay sensor kinase activity"/>
    <property type="evidence" value="ECO:0007669"/>
    <property type="project" value="InterPro"/>
</dbReference>
<reference evidence="10 11" key="1">
    <citation type="submission" date="2019-09" db="EMBL/GenBank/DDBJ databases">
        <title>Complete genome sequencing of four Arcobacter species reveals a diverse suite of mobile elements.</title>
        <authorList>
            <person name="Miller W.G."/>
            <person name="Yee E."/>
            <person name="Bono J.L."/>
        </authorList>
    </citation>
    <scope>NUCLEOTIDE SEQUENCE [LARGE SCALE GENOMIC DNA]</scope>
    <source>
        <strain evidence="10 11">CCUG 56899</strain>
    </source>
</reference>
<keyword evidence="4" id="KW-0808">Transferase</keyword>
<dbReference type="InterPro" id="IPR003594">
    <property type="entry name" value="HATPase_dom"/>
</dbReference>
<evidence type="ECO:0000256" key="5">
    <source>
        <dbReference type="ARBA" id="ARBA00022777"/>
    </source>
</evidence>
<dbReference type="KEGG" id="apoc:APORC_0737"/>
<keyword evidence="5 10" id="KW-0418">Kinase</keyword>
<dbReference type="Gene3D" id="3.40.50.2300">
    <property type="match status" value="1"/>
</dbReference>
<dbReference type="SUPFAM" id="SSF47226">
    <property type="entry name" value="Histidine-containing phosphotransfer domain, HPT domain"/>
    <property type="match status" value="1"/>
</dbReference>
<evidence type="ECO:0000256" key="3">
    <source>
        <dbReference type="ARBA" id="ARBA00022553"/>
    </source>
</evidence>
<evidence type="ECO:0000313" key="10">
    <source>
        <dbReference type="EMBL" id="QEP40352.1"/>
    </source>
</evidence>
<dbReference type="Proteomes" id="UP000322644">
    <property type="component" value="Chromosome"/>
</dbReference>
<feature type="domain" description="Response regulatory" evidence="9">
    <location>
        <begin position="457"/>
        <end position="573"/>
    </location>
</feature>
<evidence type="ECO:0000313" key="11">
    <source>
        <dbReference type="Proteomes" id="UP000322644"/>
    </source>
</evidence>
<evidence type="ECO:0000256" key="2">
    <source>
        <dbReference type="ARBA" id="ARBA00012438"/>
    </source>
</evidence>
<gene>
    <name evidence="10" type="ORF">APORC_0737</name>
</gene>
<comment type="catalytic activity">
    <reaction evidence="1">
        <text>ATP + protein L-histidine = ADP + protein N-phospho-L-histidine.</text>
        <dbReference type="EC" id="2.7.13.3"/>
    </reaction>
</comment>
<dbReference type="Gene3D" id="1.10.287.130">
    <property type="match status" value="1"/>
</dbReference>
<dbReference type="InterPro" id="IPR004358">
    <property type="entry name" value="Sig_transdc_His_kin-like_C"/>
</dbReference>
<dbReference type="InterPro" id="IPR036641">
    <property type="entry name" value="HPT_dom_sf"/>
</dbReference>
<dbReference type="CDD" id="cd17546">
    <property type="entry name" value="REC_hyHK_CKI1_RcsC-like"/>
    <property type="match status" value="1"/>
</dbReference>
<sequence length="701" mass="81037">MNKILSKTRNLIFILTILSFFVLAFLFYDIYQSHKKYDDGLKVIILLLIPILYIFILYIIKKIYVIANSQVKESEKIFNSQKNILLLTNGEEIIDANRAFLDFFSYKTLEEFKKNYKCICDHFISEDGFLSAKMGTDSWAKYVYLNPNNNLAKIKKENKIHIFKVFVQKIEEDKDIENTRLVVTLEDISNEVATNKELIEQKTRLQNSNNSKAQFLANISHELRTPLNSVIGFSNLLFDTKLQKEQYNLLKNIDNSSRILINTIDDILNVLKIDQKSIELENNHFTFDELIKNIDDIILKLSINSKNIFKLNKNIDIFYKVKSDKARIIQLLTILLSNAYKFTQNGNIELEINLLNENDKNIEVLFCVKDTGIGINKEHIDSIFNEFFKVDILNHKDYSGTGLGLAIAQNIANAFNTTIDVKSEERIGSSFCFSLVLETIKEEKNNNYSYPIFQDISILVVDDHKANCELSKKILEKSNVDVTVAYSGEEALEIFKKNKDRFDLIFMDILMPGLNGFDTTLKIREIDLDIPIIALTASTSTIDKELANEIKMNDFLSKPVEPQNLFEIIFKYVDRIKDIEVDYKSGKTNLINDIINIEILRAKLSNNDIVIDILKSFIEELNSYFINIIDELIKNSEESKNMLYSLKGLSGNIGANALYNACIRIEDKYKRDINPEFEDIKILKDEIENIKNELKYLDDLN</sequence>
<reference evidence="10 11" key="2">
    <citation type="submission" date="2019-09" db="EMBL/GenBank/DDBJ databases">
        <title>Taxonomic note: a critical rebuttal of the proposed division of the genus Arcobacter into six genera, emended descriptions of Arcobacter anaerophilus and the genus Arcobacter, and an assessment of genus-level boundaries for Epsilonproteobacteria using in silico genomic comparator tools.</title>
        <authorList>
            <person name="On S.L.W."/>
            <person name="Miller W.G."/>
            <person name="Biggs P."/>
            <person name="Cornelius A."/>
            <person name="Vandamme P."/>
        </authorList>
    </citation>
    <scope>NUCLEOTIDE SEQUENCE [LARGE SCALE GENOMIC DNA]</scope>
    <source>
        <strain evidence="10 11">CCUG 56899</strain>
    </source>
</reference>
<dbReference type="InterPro" id="IPR003661">
    <property type="entry name" value="HisK_dim/P_dom"/>
</dbReference>
<keyword evidence="3 6" id="KW-0597">Phosphoprotein</keyword>
<dbReference type="SUPFAM" id="SSF55874">
    <property type="entry name" value="ATPase domain of HSP90 chaperone/DNA topoisomerase II/histidine kinase"/>
    <property type="match status" value="1"/>
</dbReference>
<dbReference type="SMART" id="SM00387">
    <property type="entry name" value="HATPase_c"/>
    <property type="match status" value="1"/>
</dbReference>
<keyword evidence="7" id="KW-1133">Transmembrane helix</keyword>
<protein>
    <recommendedName>
        <fullName evidence="2">histidine kinase</fullName>
        <ecNumber evidence="2">2.7.13.3</ecNumber>
    </recommendedName>
</protein>
<evidence type="ECO:0000256" key="1">
    <source>
        <dbReference type="ARBA" id="ARBA00000085"/>
    </source>
</evidence>
<dbReference type="InterPro" id="IPR036097">
    <property type="entry name" value="HisK_dim/P_sf"/>
</dbReference>
<feature type="domain" description="Histidine kinase" evidence="8">
    <location>
        <begin position="218"/>
        <end position="439"/>
    </location>
</feature>
<evidence type="ECO:0000256" key="4">
    <source>
        <dbReference type="ARBA" id="ARBA00022679"/>
    </source>
</evidence>
<dbReference type="InterPro" id="IPR005467">
    <property type="entry name" value="His_kinase_dom"/>
</dbReference>
<dbReference type="EC" id="2.7.13.3" evidence="2"/>
<dbReference type="SMART" id="SM00448">
    <property type="entry name" value="REC"/>
    <property type="match status" value="1"/>
</dbReference>
<dbReference type="SMART" id="SM00388">
    <property type="entry name" value="HisKA"/>
    <property type="match status" value="1"/>
</dbReference>
<name>A0A5C2HGY3_9BACT</name>
<dbReference type="AlphaFoldDB" id="A0A5C2HGY3"/>
<dbReference type="InterPro" id="IPR011006">
    <property type="entry name" value="CheY-like_superfamily"/>
</dbReference>
<proteinExistence type="predicted"/>
<feature type="transmembrane region" description="Helical" evidence="7">
    <location>
        <begin position="12"/>
        <end position="31"/>
    </location>
</feature>
<dbReference type="Pfam" id="PF02518">
    <property type="entry name" value="HATPase_c"/>
    <property type="match status" value="1"/>
</dbReference>
<dbReference type="InterPro" id="IPR036890">
    <property type="entry name" value="HATPase_C_sf"/>
</dbReference>
<dbReference type="SUPFAM" id="SSF52172">
    <property type="entry name" value="CheY-like"/>
    <property type="match status" value="1"/>
</dbReference>
<dbReference type="PANTHER" id="PTHR43047">
    <property type="entry name" value="TWO-COMPONENT HISTIDINE PROTEIN KINASE"/>
    <property type="match status" value="1"/>
</dbReference>
<dbReference type="Gene3D" id="1.20.120.160">
    <property type="entry name" value="HPT domain"/>
    <property type="match status" value="1"/>
</dbReference>
<dbReference type="Gene3D" id="3.30.565.10">
    <property type="entry name" value="Histidine kinase-like ATPase, C-terminal domain"/>
    <property type="match status" value="1"/>
</dbReference>
<dbReference type="InterPro" id="IPR001789">
    <property type="entry name" value="Sig_transdc_resp-reg_receiver"/>
</dbReference>
<keyword evidence="7" id="KW-0812">Transmembrane</keyword>
<dbReference type="CDD" id="cd00082">
    <property type="entry name" value="HisKA"/>
    <property type="match status" value="1"/>
</dbReference>
<feature type="transmembrane region" description="Helical" evidence="7">
    <location>
        <begin position="43"/>
        <end position="60"/>
    </location>
</feature>
<dbReference type="Pfam" id="PF00072">
    <property type="entry name" value="Response_reg"/>
    <property type="match status" value="1"/>
</dbReference>
<dbReference type="PROSITE" id="PS50110">
    <property type="entry name" value="RESPONSE_REGULATORY"/>
    <property type="match status" value="1"/>
</dbReference>